<dbReference type="Pfam" id="PF01544">
    <property type="entry name" value="CorA"/>
    <property type="match status" value="1"/>
</dbReference>
<evidence type="ECO:0000256" key="4">
    <source>
        <dbReference type="ARBA" id="ARBA00023136"/>
    </source>
</evidence>
<name>A0A2J6TIS2_9HELO</name>
<sequence>MILVKDAQYRVIQGFPVRRDLRDDEWHQIVRRAYSKHHREVEKLRQQANRNRDALIYLVDLKLKKVNAFEASLSRQQQKNTARQAEETSRQGQTLMTFTIATIIFLPLSFMAAFFAINFEEFPKNSDGSSHLTLAWVSKYLYTWYLDGSVPPLHPSCFEPGPFKSMVCRCLDVDPTSFLSNQVLSMVWPRSVTISSKRADIASQDE</sequence>
<dbReference type="GO" id="GO:0005886">
    <property type="term" value="C:plasma membrane"/>
    <property type="evidence" value="ECO:0007669"/>
    <property type="project" value="UniProtKB-SubCell"/>
</dbReference>
<evidence type="ECO:0000256" key="2">
    <source>
        <dbReference type="ARBA" id="ARBA00022692"/>
    </source>
</evidence>
<comment type="subcellular location">
    <subcellularLocation>
        <location evidence="1">Cell membrane</location>
        <topology evidence="1">Multi-pass membrane protein</topology>
    </subcellularLocation>
</comment>
<protein>
    <submittedName>
        <fullName evidence="6">Uncharacterized protein</fullName>
    </submittedName>
</protein>
<dbReference type="STRING" id="1095630.A0A2J6TIS2"/>
<dbReference type="PANTHER" id="PTHR46494">
    <property type="entry name" value="CORA FAMILY METAL ION TRANSPORTER (EUROFUNG)"/>
    <property type="match status" value="1"/>
</dbReference>
<dbReference type="GO" id="GO:0015087">
    <property type="term" value="F:cobalt ion transmembrane transporter activity"/>
    <property type="evidence" value="ECO:0007669"/>
    <property type="project" value="TreeGrafter"/>
</dbReference>
<gene>
    <name evidence="6" type="ORF">K444DRAFT_354047</name>
</gene>
<accession>A0A2J6TIS2</accession>
<keyword evidence="4 5" id="KW-0472">Membrane</keyword>
<dbReference type="GO" id="GO:0000287">
    <property type="term" value="F:magnesium ion binding"/>
    <property type="evidence" value="ECO:0007669"/>
    <property type="project" value="TreeGrafter"/>
</dbReference>
<dbReference type="AlphaFoldDB" id="A0A2J6TIS2"/>
<dbReference type="Proteomes" id="UP000235371">
    <property type="component" value="Unassembled WGS sequence"/>
</dbReference>
<dbReference type="Gene3D" id="1.20.58.340">
    <property type="entry name" value="Magnesium transport protein CorA, transmembrane region"/>
    <property type="match status" value="1"/>
</dbReference>
<reference evidence="6 7" key="1">
    <citation type="submission" date="2016-04" db="EMBL/GenBank/DDBJ databases">
        <title>A degradative enzymes factory behind the ericoid mycorrhizal symbiosis.</title>
        <authorList>
            <consortium name="DOE Joint Genome Institute"/>
            <person name="Martino E."/>
            <person name="Morin E."/>
            <person name="Grelet G."/>
            <person name="Kuo A."/>
            <person name="Kohler A."/>
            <person name="Daghino S."/>
            <person name="Barry K."/>
            <person name="Choi C."/>
            <person name="Cichocki N."/>
            <person name="Clum A."/>
            <person name="Copeland A."/>
            <person name="Hainaut M."/>
            <person name="Haridas S."/>
            <person name="Labutti K."/>
            <person name="Lindquist E."/>
            <person name="Lipzen A."/>
            <person name="Khouja H.-R."/>
            <person name="Murat C."/>
            <person name="Ohm R."/>
            <person name="Olson A."/>
            <person name="Spatafora J."/>
            <person name="Veneault-Fourrey C."/>
            <person name="Henrissat B."/>
            <person name="Grigoriev I."/>
            <person name="Martin F."/>
            <person name="Perotto S."/>
        </authorList>
    </citation>
    <scope>NUCLEOTIDE SEQUENCE [LARGE SCALE GENOMIC DNA]</scope>
    <source>
        <strain evidence="6 7">E</strain>
    </source>
</reference>
<evidence type="ECO:0000256" key="5">
    <source>
        <dbReference type="SAM" id="Phobius"/>
    </source>
</evidence>
<dbReference type="InterPro" id="IPR045863">
    <property type="entry name" value="CorA_TM1_TM2"/>
</dbReference>
<dbReference type="GeneID" id="36580198"/>
<keyword evidence="7" id="KW-1185">Reference proteome</keyword>
<proteinExistence type="predicted"/>
<dbReference type="InParanoid" id="A0A2J6TIS2"/>
<evidence type="ECO:0000256" key="1">
    <source>
        <dbReference type="ARBA" id="ARBA00004651"/>
    </source>
</evidence>
<keyword evidence="2 5" id="KW-0812">Transmembrane</keyword>
<feature type="transmembrane region" description="Helical" evidence="5">
    <location>
        <begin position="95"/>
        <end position="117"/>
    </location>
</feature>
<dbReference type="GO" id="GO:0050897">
    <property type="term" value="F:cobalt ion binding"/>
    <property type="evidence" value="ECO:0007669"/>
    <property type="project" value="TreeGrafter"/>
</dbReference>
<organism evidence="6 7">
    <name type="scientific">Hyaloscypha bicolor E</name>
    <dbReference type="NCBI Taxonomy" id="1095630"/>
    <lineage>
        <taxon>Eukaryota</taxon>
        <taxon>Fungi</taxon>
        <taxon>Dikarya</taxon>
        <taxon>Ascomycota</taxon>
        <taxon>Pezizomycotina</taxon>
        <taxon>Leotiomycetes</taxon>
        <taxon>Helotiales</taxon>
        <taxon>Hyaloscyphaceae</taxon>
        <taxon>Hyaloscypha</taxon>
        <taxon>Hyaloscypha bicolor</taxon>
    </lineage>
</organism>
<dbReference type="OrthoDB" id="3560579at2759"/>
<dbReference type="EMBL" id="KZ613783">
    <property type="protein sequence ID" value="PMD62916.1"/>
    <property type="molecule type" value="Genomic_DNA"/>
</dbReference>
<dbReference type="GO" id="GO:0015095">
    <property type="term" value="F:magnesium ion transmembrane transporter activity"/>
    <property type="evidence" value="ECO:0007669"/>
    <property type="project" value="TreeGrafter"/>
</dbReference>
<evidence type="ECO:0000313" key="7">
    <source>
        <dbReference type="Proteomes" id="UP000235371"/>
    </source>
</evidence>
<keyword evidence="3 5" id="KW-1133">Transmembrane helix</keyword>
<dbReference type="InterPro" id="IPR002523">
    <property type="entry name" value="MgTranspt_CorA/ZnTranspt_ZntB"/>
</dbReference>
<dbReference type="RefSeq" id="XP_024739820.1">
    <property type="nucleotide sequence ID" value="XM_024872117.1"/>
</dbReference>
<evidence type="ECO:0000313" key="6">
    <source>
        <dbReference type="EMBL" id="PMD62916.1"/>
    </source>
</evidence>
<dbReference type="SUPFAM" id="SSF144083">
    <property type="entry name" value="Magnesium transport protein CorA, transmembrane region"/>
    <property type="match status" value="1"/>
</dbReference>
<dbReference type="PANTHER" id="PTHR46494:SF1">
    <property type="entry name" value="CORA FAMILY METAL ION TRANSPORTER (EUROFUNG)"/>
    <property type="match status" value="1"/>
</dbReference>
<evidence type="ECO:0000256" key="3">
    <source>
        <dbReference type="ARBA" id="ARBA00022989"/>
    </source>
</evidence>